<dbReference type="Pfam" id="PF09341">
    <property type="entry name" value="Pcc1"/>
    <property type="match status" value="1"/>
</dbReference>
<evidence type="ECO:0000313" key="3">
    <source>
        <dbReference type="Proteomes" id="UP001059546"/>
    </source>
</evidence>
<proteinExistence type="inferred from homology"/>
<dbReference type="InterPro" id="IPR015419">
    <property type="entry name" value="CTAG/Pcc1"/>
</dbReference>
<dbReference type="EMBL" id="CP075150">
    <property type="protein sequence ID" value="UTX42941.1"/>
    <property type="molecule type" value="Genomic_DNA"/>
</dbReference>
<evidence type="ECO:0000256" key="1">
    <source>
        <dbReference type="ARBA" id="ARBA00007073"/>
    </source>
</evidence>
<name>A0A9Q9C2L8_ENCHE</name>
<comment type="similarity">
    <text evidence="1">Belongs to the CTAG/PCC1 family.</text>
</comment>
<sequence>MVAAAISSEEGDVCRPSEKYVYEDRCLVVDVSANNARDLGKSLNSILSRFKLSVETIGLCKRLEGKDQVEQKGLSNTK</sequence>
<dbReference type="AlphaFoldDB" id="A0A9Q9C2L8"/>
<organism evidence="2 3">
    <name type="scientific">Encephalitozoon hellem</name>
    <name type="common">Microsporidian parasite</name>
    <dbReference type="NCBI Taxonomy" id="27973"/>
    <lineage>
        <taxon>Eukaryota</taxon>
        <taxon>Fungi</taxon>
        <taxon>Fungi incertae sedis</taxon>
        <taxon>Microsporidia</taxon>
        <taxon>Unikaryonidae</taxon>
        <taxon>Encephalitozoon</taxon>
    </lineage>
</organism>
<protein>
    <submittedName>
        <fullName evidence="2">Uncharacterized protein</fullName>
    </submittedName>
</protein>
<gene>
    <name evidence="2" type="ORF">GPU96_04g06730</name>
</gene>
<evidence type="ECO:0000313" key="2">
    <source>
        <dbReference type="EMBL" id="UTX42941.1"/>
    </source>
</evidence>
<accession>A0A9Q9C2L8</accession>
<dbReference type="Proteomes" id="UP001059546">
    <property type="component" value="Chromosome IV"/>
</dbReference>
<reference evidence="2" key="1">
    <citation type="submission" date="2021-05" db="EMBL/GenBank/DDBJ databases">
        <title>Encephalitozoon hellem ATCC 50604 Complete Genome.</title>
        <authorList>
            <person name="Mascarenhas dos Santos A.C."/>
            <person name="Julian A.T."/>
            <person name="Pombert J.-F."/>
        </authorList>
    </citation>
    <scope>NUCLEOTIDE SEQUENCE</scope>
    <source>
        <strain evidence="2">ATCC 50604</strain>
    </source>
</reference>